<organism evidence="1 2">
    <name type="scientific">Clostridium puniceum</name>
    <dbReference type="NCBI Taxonomy" id="29367"/>
    <lineage>
        <taxon>Bacteria</taxon>
        <taxon>Bacillati</taxon>
        <taxon>Bacillota</taxon>
        <taxon>Clostridia</taxon>
        <taxon>Eubacteriales</taxon>
        <taxon>Clostridiaceae</taxon>
        <taxon>Clostridium</taxon>
    </lineage>
</organism>
<protein>
    <recommendedName>
        <fullName evidence="3">DUF2922 family protein</fullName>
    </recommendedName>
</protein>
<dbReference type="InterPro" id="IPR021321">
    <property type="entry name" value="DUF2922"/>
</dbReference>
<dbReference type="RefSeq" id="WP_077846891.1">
    <property type="nucleotide sequence ID" value="NZ_LZZM01000113.1"/>
</dbReference>
<dbReference type="Proteomes" id="UP000190890">
    <property type="component" value="Unassembled WGS sequence"/>
</dbReference>
<keyword evidence="2" id="KW-1185">Reference proteome</keyword>
<proteinExistence type="predicted"/>
<reference evidence="1 2" key="1">
    <citation type="submission" date="2016-05" db="EMBL/GenBank/DDBJ databases">
        <title>Microbial solvent formation.</title>
        <authorList>
            <person name="Poehlein A."/>
            <person name="Montoya Solano J.D."/>
            <person name="Flitsch S."/>
            <person name="Krabben P."/>
            <person name="Duerre P."/>
            <person name="Daniel R."/>
        </authorList>
    </citation>
    <scope>NUCLEOTIDE SEQUENCE [LARGE SCALE GENOMIC DNA]</scope>
    <source>
        <strain evidence="1 2">DSM 2619</strain>
    </source>
</reference>
<dbReference type="Pfam" id="PF11148">
    <property type="entry name" value="DUF2922"/>
    <property type="match status" value="1"/>
</dbReference>
<dbReference type="OrthoDB" id="9795264at2"/>
<accession>A0A1S8TMY4</accession>
<comment type="caution">
    <text evidence="1">The sequence shown here is derived from an EMBL/GenBank/DDBJ whole genome shotgun (WGS) entry which is preliminary data.</text>
</comment>
<evidence type="ECO:0000313" key="1">
    <source>
        <dbReference type="EMBL" id="OOM78994.1"/>
    </source>
</evidence>
<evidence type="ECO:0008006" key="3">
    <source>
        <dbReference type="Google" id="ProtNLM"/>
    </source>
</evidence>
<sequence>MEYVLTMVFVTAKGVKSTLSITGVKSTLTQAEANTLMDTIITKNIFLTTTGALVSKSEAKLTERKITKFDVA</sequence>
<dbReference type="AlphaFoldDB" id="A0A1S8TMY4"/>
<evidence type="ECO:0000313" key="2">
    <source>
        <dbReference type="Proteomes" id="UP000190890"/>
    </source>
</evidence>
<gene>
    <name evidence="1" type="ORF">CLPUN_17210</name>
</gene>
<name>A0A1S8TMY4_9CLOT</name>
<dbReference type="STRING" id="29367.CLPUN_17210"/>
<dbReference type="EMBL" id="LZZM01000113">
    <property type="protein sequence ID" value="OOM78994.1"/>
    <property type="molecule type" value="Genomic_DNA"/>
</dbReference>